<evidence type="ECO:0000313" key="2">
    <source>
        <dbReference type="Proteomes" id="UP000294847"/>
    </source>
</evidence>
<dbReference type="AlphaFoldDB" id="A0A4P7N0B9"/>
<protein>
    <submittedName>
        <fullName evidence="1">Uncharacterized protein</fullName>
    </submittedName>
</protein>
<dbReference type="Proteomes" id="UP000294847">
    <property type="component" value="Chromosome 1"/>
</dbReference>
<reference evidence="1 2" key="1">
    <citation type="journal article" date="2019" name="Mol. Biol. Evol.">
        <title>Blast fungal genomes show frequent chromosomal changes, gene gains and losses, and effector gene turnover.</title>
        <authorList>
            <person name="Gomez Luciano L.B."/>
            <person name="Jason Tsai I."/>
            <person name="Chuma I."/>
            <person name="Tosa Y."/>
            <person name="Chen Y.H."/>
            <person name="Li J.Y."/>
            <person name="Li M.Y."/>
            <person name="Jade Lu M.Y."/>
            <person name="Nakayashiki H."/>
            <person name="Li W.H."/>
        </authorList>
    </citation>
    <scope>NUCLEOTIDE SEQUENCE [LARGE SCALE GENOMIC DNA]</scope>
    <source>
        <strain evidence="1">MZ5-1-6</strain>
    </source>
</reference>
<organism evidence="1 2">
    <name type="scientific">Pyricularia oryzae</name>
    <name type="common">Rice blast fungus</name>
    <name type="synonym">Magnaporthe oryzae</name>
    <dbReference type="NCBI Taxonomy" id="318829"/>
    <lineage>
        <taxon>Eukaryota</taxon>
        <taxon>Fungi</taxon>
        <taxon>Dikarya</taxon>
        <taxon>Ascomycota</taxon>
        <taxon>Pezizomycotina</taxon>
        <taxon>Sordariomycetes</taxon>
        <taxon>Sordariomycetidae</taxon>
        <taxon>Magnaporthales</taxon>
        <taxon>Pyriculariaceae</taxon>
        <taxon>Pyricularia</taxon>
    </lineage>
</organism>
<name>A0A4P7N0B9_PYROR</name>
<proteinExistence type="predicted"/>
<sequence length="74" mass="8589">MTSWYRRFQKPQFSRLRLRQPTQSASCSGCPAFLVPKQQAPIGMDGNLRWRFELQANGTFPESHRITDYISPAE</sequence>
<dbReference type="EMBL" id="CP034204">
    <property type="protein sequence ID" value="QBZ53956.1"/>
    <property type="molecule type" value="Genomic_DNA"/>
</dbReference>
<evidence type="ECO:0000313" key="1">
    <source>
        <dbReference type="EMBL" id="QBZ53956.1"/>
    </source>
</evidence>
<gene>
    <name evidence="1" type="ORF">PoMZ_09646</name>
</gene>
<accession>A0A4P7N0B9</accession>